<feature type="transmembrane region" description="Helical" evidence="1">
    <location>
        <begin position="34"/>
        <end position="54"/>
    </location>
</feature>
<keyword evidence="1" id="KW-1133">Transmembrane helix</keyword>
<dbReference type="AlphaFoldDB" id="A0A7D4BUW9"/>
<gene>
    <name evidence="2" type="ORF">GXN76_02630</name>
</gene>
<dbReference type="RefSeq" id="WP_173220241.1">
    <property type="nucleotide sequence ID" value="NZ_CP048104.1"/>
</dbReference>
<feature type="transmembrane region" description="Helical" evidence="1">
    <location>
        <begin position="74"/>
        <end position="92"/>
    </location>
</feature>
<dbReference type="KEGG" id="kpul:GXN76_02630"/>
<keyword evidence="3" id="KW-1185">Reference proteome</keyword>
<reference evidence="2 3" key="1">
    <citation type="submission" date="2020-01" db="EMBL/GenBank/DDBJ databases">
        <authorList>
            <person name="Gulvik C.A."/>
            <person name="Batra D.G."/>
        </authorList>
    </citation>
    <scope>NUCLEOTIDE SEQUENCE [LARGE SCALE GENOMIC DNA]</scope>
    <source>
        <strain evidence="2 3">W9323</strain>
    </source>
</reference>
<evidence type="ECO:0000313" key="2">
    <source>
        <dbReference type="EMBL" id="QKG83473.1"/>
    </source>
</evidence>
<keyword evidence="1" id="KW-0812">Transmembrane</keyword>
<dbReference type="Proteomes" id="UP000503088">
    <property type="component" value="Chromosome"/>
</dbReference>
<organism evidence="2 3">
    <name type="scientific">Kroppenstedtia pulmonis</name>
    <dbReference type="NCBI Taxonomy" id="1380685"/>
    <lineage>
        <taxon>Bacteria</taxon>
        <taxon>Bacillati</taxon>
        <taxon>Bacillota</taxon>
        <taxon>Bacilli</taxon>
        <taxon>Bacillales</taxon>
        <taxon>Thermoactinomycetaceae</taxon>
        <taxon>Kroppenstedtia</taxon>
    </lineage>
</organism>
<evidence type="ECO:0000256" key="1">
    <source>
        <dbReference type="SAM" id="Phobius"/>
    </source>
</evidence>
<dbReference type="EMBL" id="CP048104">
    <property type="protein sequence ID" value="QKG83473.1"/>
    <property type="molecule type" value="Genomic_DNA"/>
</dbReference>
<evidence type="ECO:0000313" key="3">
    <source>
        <dbReference type="Proteomes" id="UP000503088"/>
    </source>
</evidence>
<keyword evidence="1" id="KW-0472">Membrane</keyword>
<name>A0A7D4BUW9_9BACL</name>
<accession>A0A7D4BUW9</accession>
<feature type="transmembrane region" description="Helical" evidence="1">
    <location>
        <begin position="6"/>
        <end position="27"/>
    </location>
</feature>
<proteinExistence type="predicted"/>
<sequence>MFVIRWSVLLVGITLSVLWLIDTLSWYKLSSWQYSIRIIAGLYFLLALVASGIMSVPRVQLRTKMHHSKAREDWAFIFIVVTIALFGVSLWFPS</sequence>
<protein>
    <submittedName>
        <fullName evidence="2">Uncharacterized protein</fullName>
    </submittedName>
</protein>